<dbReference type="SUPFAM" id="SSF53850">
    <property type="entry name" value="Periplasmic binding protein-like II"/>
    <property type="match status" value="1"/>
</dbReference>
<evidence type="ECO:0000256" key="2">
    <source>
        <dbReference type="ARBA" id="ARBA00023015"/>
    </source>
</evidence>
<proteinExistence type="inferred from homology"/>
<keyword evidence="3" id="KW-0238">DNA-binding</keyword>
<dbReference type="FunFam" id="1.10.10.10:FF:000001">
    <property type="entry name" value="LysR family transcriptional regulator"/>
    <property type="match status" value="1"/>
</dbReference>
<organism evidence="7 8">
    <name type="scientific">Croceicoccus marinus</name>
    <dbReference type="NCBI Taxonomy" id="450378"/>
    <lineage>
        <taxon>Bacteria</taxon>
        <taxon>Pseudomonadati</taxon>
        <taxon>Pseudomonadota</taxon>
        <taxon>Alphaproteobacteria</taxon>
        <taxon>Sphingomonadales</taxon>
        <taxon>Erythrobacteraceae</taxon>
        <taxon>Croceicoccus</taxon>
    </lineage>
</organism>
<evidence type="ECO:0000313" key="8">
    <source>
        <dbReference type="Proteomes" id="UP000515297"/>
    </source>
</evidence>
<keyword evidence="2" id="KW-0805">Transcription regulation</keyword>
<dbReference type="InterPro" id="IPR036388">
    <property type="entry name" value="WH-like_DNA-bd_sf"/>
</dbReference>
<dbReference type="GO" id="GO:0003700">
    <property type="term" value="F:DNA-binding transcription factor activity"/>
    <property type="evidence" value="ECO:0007669"/>
    <property type="project" value="InterPro"/>
</dbReference>
<dbReference type="PROSITE" id="PS50931">
    <property type="entry name" value="HTH_LYSR"/>
    <property type="match status" value="1"/>
</dbReference>
<dbReference type="InterPro" id="IPR005119">
    <property type="entry name" value="LysR_subst-bd"/>
</dbReference>
<accession>A0A7G6VTT7</accession>
<evidence type="ECO:0000256" key="3">
    <source>
        <dbReference type="ARBA" id="ARBA00023125"/>
    </source>
</evidence>
<dbReference type="Gene3D" id="3.40.190.10">
    <property type="entry name" value="Periplasmic binding protein-like II"/>
    <property type="match status" value="2"/>
</dbReference>
<dbReference type="GO" id="GO:0032993">
    <property type="term" value="C:protein-DNA complex"/>
    <property type="evidence" value="ECO:0007669"/>
    <property type="project" value="TreeGrafter"/>
</dbReference>
<evidence type="ECO:0000256" key="4">
    <source>
        <dbReference type="ARBA" id="ARBA00023163"/>
    </source>
</evidence>
<gene>
    <name evidence="7" type="ORF">H4O24_00015</name>
    <name evidence="6" type="ORF">H4O24_14800</name>
</gene>
<dbReference type="AlphaFoldDB" id="A0A7G6VTT7"/>
<protein>
    <submittedName>
        <fullName evidence="7">LysR family transcriptional regulator</fullName>
    </submittedName>
</protein>
<feature type="domain" description="HTH lysR-type" evidence="5">
    <location>
        <begin position="1"/>
        <end position="58"/>
    </location>
</feature>
<sequence>MDLRQLRYFVAVAEERNITRAAERLNMAQPPLSRQIKQFEEEIGTDLFDRSARPLELTKVGRLVLEQALQVLGRMSEMRSMVDRAIAADRRRLSIGFVASTIYARLPPIIRELRASDPQLDLGLLELVSLDQVVALKDGRIDVGFGRIRFEDESVRRIVLRREPLVAAIPTAHRLASSDRELLALQDLDEVDLVLYPREPRPSYADQVLRLMNDAGVRPRVAYEVRELQIAVGLVAAGEGVCIVPESVAKAHMDGVCYRSLPPEAASPIIMNHRHEDRSPELRLLADVIVRTYEVWGYPIPEALHSLANGVD</sequence>
<dbReference type="PRINTS" id="PR00039">
    <property type="entry name" value="HTHLYSR"/>
</dbReference>
<evidence type="ECO:0000313" key="6">
    <source>
        <dbReference type="EMBL" id="QNE05132.1"/>
    </source>
</evidence>
<dbReference type="GO" id="GO:0003677">
    <property type="term" value="F:DNA binding"/>
    <property type="evidence" value="ECO:0007669"/>
    <property type="project" value="UniProtKB-KW"/>
</dbReference>
<reference evidence="7 8" key="1">
    <citation type="submission" date="2020-08" db="EMBL/GenBank/DDBJ databases">
        <authorList>
            <person name="Liu G."/>
            <person name="Sun C."/>
        </authorList>
    </citation>
    <scope>NUCLEOTIDE SEQUENCE [LARGE SCALE GENOMIC DNA]</scope>
    <source>
        <strain evidence="7 8">OT19</strain>
    </source>
</reference>
<evidence type="ECO:0000256" key="1">
    <source>
        <dbReference type="ARBA" id="ARBA00009437"/>
    </source>
</evidence>
<dbReference type="Pfam" id="PF03466">
    <property type="entry name" value="LysR_substrate"/>
    <property type="match status" value="1"/>
</dbReference>
<dbReference type="EMBL" id="CP060052">
    <property type="protein sequence ID" value="QNE05132.1"/>
    <property type="molecule type" value="Genomic_DNA"/>
</dbReference>
<dbReference type="PANTHER" id="PTHR30346:SF17">
    <property type="entry name" value="LYSR FAMILY TRANSCRIPTIONAL REGULATOR"/>
    <property type="match status" value="1"/>
</dbReference>
<dbReference type="PANTHER" id="PTHR30346">
    <property type="entry name" value="TRANSCRIPTIONAL DUAL REGULATOR HCAR-RELATED"/>
    <property type="match status" value="1"/>
</dbReference>
<comment type="similarity">
    <text evidence="1">Belongs to the LysR transcriptional regulatory family.</text>
</comment>
<dbReference type="Pfam" id="PF00126">
    <property type="entry name" value="HTH_1"/>
    <property type="match status" value="1"/>
</dbReference>
<evidence type="ECO:0000313" key="7">
    <source>
        <dbReference type="EMBL" id="QNE05152.1"/>
    </source>
</evidence>
<dbReference type="Gene3D" id="1.10.10.10">
    <property type="entry name" value="Winged helix-like DNA-binding domain superfamily/Winged helix DNA-binding domain"/>
    <property type="match status" value="1"/>
</dbReference>
<dbReference type="InterPro" id="IPR036390">
    <property type="entry name" value="WH_DNA-bd_sf"/>
</dbReference>
<keyword evidence="4" id="KW-0804">Transcription</keyword>
<evidence type="ECO:0000259" key="5">
    <source>
        <dbReference type="PROSITE" id="PS50931"/>
    </source>
</evidence>
<dbReference type="Proteomes" id="UP000515297">
    <property type="component" value="Chromosome"/>
</dbReference>
<name>A0A7G6VTT7_9SPHN</name>
<dbReference type="RefSeq" id="WP_160661412.1">
    <property type="nucleotide sequence ID" value="NZ_CP060052.1"/>
</dbReference>
<dbReference type="SUPFAM" id="SSF46785">
    <property type="entry name" value="Winged helix' DNA-binding domain"/>
    <property type="match status" value="1"/>
</dbReference>
<dbReference type="InterPro" id="IPR000847">
    <property type="entry name" value="LysR_HTH_N"/>
</dbReference>
<dbReference type="EMBL" id="CP060052">
    <property type="protein sequence ID" value="QNE05152.1"/>
    <property type="molecule type" value="Genomic_DNA"/>
</dbReference>